<feature type="non-terminal residue" evidence="5">
    <location>
        <position position="1"/>
    </location>
</feature>
<dbReference type="InterPro" id="IPR036291">
    <property type="entry name" value="NAD(P)-bd_dom_sf"/>
</dbReference>
<comment type="similarity">
    <text evidence="1">Belongs to the short-chain dehydrogenases/reductases (SDR) family.</text>
</comment>
<comment type="caution">
    <text evidence="5">The sequence shown here is derived from an EMBL/GenBank/DDBJ whole genome shotgun (WGS) entry which is preliminary data.</text>
</comment>
<feature type="compositionally biased region" description="Basic and acidic residues" evidence="4">
    <location>
        <begin position="243"/>
        <end position="262"/>
    </location>
</feature>
<dbReference type="InterPro" id="IPR002347">
    <property type="entry name" value="SDR_fam"/>
</dbReference>
<dbReference type="GO" id="GO:0009688">
    <property type="term" value="P:abscisic acid biosynthetic process"/>
    <property type="evidence" value="ECO:0007669"/>
    <property type="project" value="UniProtKB-ARBA"/>
</dbReference>
<dbReference type="Proteomes" id="UP000431533">
    <property type="component" value="Unassembled WGS sequence"/>
</dbReference>
<evidence type="ECO:0000256" key="1">
    <source>
        <dbReference type="ARBA" id="ARBA00006484"/>
    </source>
</evidence>
<evidence type="ECO:0000256" key="3">
    <source>
        <dbReference type="ARBA" id="ARBA00023002"/>
    </source>
</evidence>
<evidence type="ECO:0000313" key="6">
    <source>
        <dbReference type="Proteomes" id="UP000431533"/>
    </source>
</evidence>
<keyword evidence="3" id="KW-0560">Oxidoreductase</keyword>
<dbReference type="PANTHER" id="PTHR43618:SF1">
    <property type="entry name" value="SHORT CHAIN DEHYDROGENASE_REDUCTASE"/>
    <property type="match status" value="1"/>
</dbReference>
<evidence type="ECO:0000256" key="2">
    <source>
        <dbReference type="ARBA" id="ARBA00022857"/>
    </source>
</evidence>
<dbReference type="AlphaFoldDB" id="A0A8H8QX37"/>
<proteinExistence type="inferred from homology"/>
<sequence>LLTLEFIIQASVAMVATDQLRAEKLFSMKGYIAVITGGGTGIGLMASQSLAANGAKVYITGRRMEALENAAKTHSPAQGGSIIPAGPCDVTSKEDLENLVTEISKKEKYIDLLITNAGISGPKAEPVDEDATKLKEILFNSESFSEWSTTFNTNVSAVYFTTVAFLPLLQAAKEAHTHFSPSVIVISSMSGIMRHAQGHFSYNAAKAATVHLSKLMSFEFKKAGIRVNSIAPGYFPSEMTTNESDKNQKSELSEEKIQEKGHVPAGRAGSDEEMGMGVLFLARNRYVNGEIIAIDGGVLLEMPGR</sequence>
<dbReference type="CDD" id="cd05233">
    <property type="entry name" value="SDR_c"/>
    <property type="match status" value="1"/>
</dbReference>
<dbReference type="InterPro" id="IPR052178">
    <property type="entry name" value="Sec_Metab_Biosynth_SDR"/>
</dbReference>
<dbReference type="OrthoDB" id="2962696at2759"/>
<organism evidence="5 6">
    <name type="scientific">Lachnellula hyalina</name>
    <dbReference type="NCBI Taxonomy" id="1316788"/>
    <lineage>
        <taxon>Eukaryota</taxon>
        <taxon>Fungi</taxon>
        <taxon>Dikarya</taxon>
        <taxon>Ascomycota</taxon>
        <taxon>Pezizomycotina</taxon>
        <taxon>Leotiomycetes</taxon>
        <taxon>Helotiales</taxon>
        <taxon>Lachnaceae</taxon>
        <taxon>Lachnellula</taxon>
    </lineage>
</organism>
<gene>
    <name evidence="5" type="primary">SAT3_1</name>
    <name evidence="5" type="ORF">LHYA1_G006368</name>
</gene>
<dbReference type="RefSeq" id="XP_031003132.1">
    <property type="nucleotide sequence ID" value="XM_031151307.1"/>
</dbReference>
<dbReference type="GO" id="GO:0016491">
    <property type="term" value="F:oxidoreductase activity"/>
    <property type="evidence" value="ECO:0007669"/>
    <property type="project" value="UniProtKB-KW"/>
</dbReference>
<reference evidence="5 6" key="1">
    <citation type="submission" date="2018-05" db="EMBL/GenBank/DDBJ databases">
        <title>Genome sequencing and assembly of the regulated plant pathogen Lachnellula willkommii and related sister species for the development of diagnostic species identification markers.</title>
        <authorList>
            <person name="Giroux E."/>
            <person name="Bilodeau G."/>
        </authorList>
    </citation>
    <scope>NUCLEOTIDE SEQUENCE [LARGE SCALE GENOMIC DNA]</scope>
    <source>
        <strain evidence="5 6">CBS 185.66</strain>
    </source>
</reference>
<dbReference type="SUPFAM" id="SSF51735">
    <property type="entry name" value="NAD(P)-binding Rossmann-fold domains"/>
    <property type="match status" value="1"/>
</dbReference>
<protein>
    <submittedName>
        <fullName evidence="5">Short-chain dehydrogenase/reductase</fullName>
    </submittedName>
</protein>
<accession>A0A8H8QX37</accession>
<keyword evidence="2" id="KW-0521">NADP</keyword>
<dbReference type="EMBL" id="QGMH01000134">
    <property type="protein sequence ID" value="TVY24344.1"/>
    <property type="molecule type" value="Genomic_DNA"/>
</dbReference>
<evidence type="ECO:0000313" key="5">
    <source>
        <dbReference type="EMBL" id="TVY24344.1"/>
    </source>
</evidence>
<evidence type="ECO:0000256" key="4">
    <source>
        <dbReference type="SAM" id="MobiDB-lite"/>
    </source>
</evidence>
<dbReference type="FunFam" id="3.40.50.720:FF:000084">
    <property type="entry name" value="Short-chain dehydrogenase reductase"/>
    <property type="match status" value="1"/>
</dbReference>
<feature type="region of interest" description="Disordered" evidence="4">
    <location>
        <begin position="236"/>
        <end position="269"/>
    </location>
</feature>
<dbReference type="PRINTS" id="PR00081">
    <property type="entry name" value="GDHRDH"/>
</dbReference>
<dbReference type="Pfam" id="PF00106">
    <property type="entry name" value="adh_short"/>
    <property type="match status" value="1"/>
</dbReference>
<dbReference type="PANTHER" id="PTHR43618">
    <property type="entry name" value="7-ALPHA-HYDROXYSTEROID DEHYDROGENASE"/>
    <property type="match status" value="1"/>
</dbReference>
<name>A0A8H8QX37_9HELO</name>
<keyword evidence="6" id="KW-1185">Reference proteome</keyword>
<dbReference type="GeneID" id="41986566"/>
<dbReference type="Gene3D" id="3.40.50.720">
    <property type="entry name" value="NAD(P)-binding Rossmann-like Domain"/>
    <property type="match status" value="1"/>
</dbReference>